<reference evidence="2 3" key="1">
    <citation type="journal article" date="2015" name="Genome Biol. Evol.">
        <title>Comparative Genomics of a Bacterivorous Green Alga Reveals Evolutionary Causalities and Consequences of Phago-Mixotrophic Mode of Nutrition.</title>
        <authorList>
            <person name="Burns J.A."/>
            <person name="Paasch A."/>
            <person name="Narechania A."/>
            <person name="Kim E."/>
        </authorList>
    </citation>
    <scope>NUCLEOTIDE SEQUENCE [LARGE SCALE GENOMIC DNA]</scope>
    <source>
        <strain evidence="2 3">PLY_AMNH</strain>
    </source>
</reference>
<dbReference type="EMBL" id="LGRX02006220">
    <property type="protein sequence ID" value="KAK3277191.1"/>
    <property type="molecule type" value="Genomic_DNA"/>
</dbReference>
<keyword evidence="3" id="KW-1185">Reference proteome</keyword>
<protein>
    <submittedName>
        <fullName evidence="2">Uncharacterized protein</fullName>
    </submittedName>
</protein>
<proteinExistence type="predicted"/>
<dbReference type="AlphaFoldDB" id="A0AAE0GGV6"/>
<accession>A0AAE0GGV6</accession>
<feature type="compositionally biased region" description="Basic and acidic residues" evidence="1">
    <location>
        <begin position="45"/>
        <end position="72"/>
    </location>
</feature>
<evidence type="ECO:0000256" key="1">
    <source>
        <dbReference type="SAM" id="MobiDB-lite"/>
    </source>
</evidence>
<name>A0AAE0GGV6_9CHLO</name>
<comment type="caution">
    <text evidence="2">The sequence shown here is derived from an EMBL/GenBank/DDBJ whole genome shotgun (WGS) entry which is preliminary data.</text>
</comment>
<gene>
    <name evidence="2" type="ORF">CYMTET_14790</name>
</gene>
<evidence type="ECO:0000313" key="3">
    <source>
        <dbReference type="Proteomes" id="UP001190700"/>
    </source>
</evidence>
<sequence>MADTPEEISERLKELIAKRDELVGSEQKKARKKLNQRISALEAKLAEKRDNSAMEEAQKDNTEARHASHDNKGPSVAVWDGRLTSDVGPDADKILRVELNQRLKQNLKVFWETHGIDFALFWLMLPPEKMKALLHELCPDIRDQPVQPGEAIKPTDDLIPEINTSLLMAQQGRALVAVCQTRALEDVDEADLALVRKLDEAGRMPIFSGMEVHGTQGDAFEGKLAFVVPDGRIVSCRAHSAEAEENKRLCATGVVIDANQYITKNVRQTLLLQFICGIADYYLQAVTPQKQRHKQKDSGGARLLSVAHAMDNIQKQQMEILNARSDLNGS</sequence>
<organism evidence="2 3">
    <name type="scientific">Cymbomonas tetramitiformis</name>
    <dbReference type="NCBI Taxonomy" id="36881"/>
    <lineage>
        <taxon>Eukaryota</taxon>
        <taxon>Viridiplantae</taxon>
        <taxon>Chlorophyta</taxon>
        <taxon>Pyramimonadophyceae</taxon>
        <taxon>Pyramimonadales</taxon>
        <taxon>Pyramimonadaceae</taxon>
        <taxon>Cymbomonas</taxon>
    </lineage>
</organism>
<evidence type="ECO:0000313" key="2">
    <source>
        <dbReference type="EMBL" id="KAK3277191.1"/>
    </source>
</evidence>
<feature type="region of interest" description="Disordered" evidence="1">
    <location>
        <begin position="45"/>
        <end position="77"/>
    </location>
</feature>
<dbReference type="Proteomes" id="UP001190700">
    <property type="component" value="Unassembled WGS sequence"/>
</dbReference>